<dbReference type="Proteomes" id="UP000005408">
    <property type="component" value="Unassembled WGS sequence"/>
</dbReference>
<sequence length="209" mass="23058">MPRYWELYSNQCYNTDVQRSTIVNPTRAQTESKVIHCPLNVTNGNISSSCQGLIGEKCYVLCDNSVNTVNIVCLPSGSWDKDSIAICGLKNESVLHCPLDDVINGDISSSCRGLIGEKCYVICDNSVNTVNVVCLSSGSWDKDTTAICSLKNESESSSLEASRPKMTFLYAGTSVAGTLFVVIVVGVICLIKRRYDTTRYKYFFQRTQI</sequence>
<name>A0A8W8JHQ2_MAGGI</name>
<evidence type="ECO:0000313" key="2">
    <source>
        <dbReference type="EnsemblMetazoa" id="G19453.1:cds"/>
    </source>
</evidence>
<dbReference type="AlphaFoldDB" id="A0A8W8JHQ2"/>
<keyword evidence="1" id="KW-0472">Membrane</keyword>
<reference evidence="2" key="1">
    <citation type="submission" date="2022-08" db="UniProtKB">
        <authorList>
            <consortium name="EnsemblMetazoa"/>
        </authorList>
    </citation>
    <scope>IDENTIFICATION</scope>
    <source>
        <strain evidence="2">05x7-T-G4-1.051#20</strain>
    </source>
</reference>
<dbReference type="EnsemblMetazoa" id="G19453.1">
    <property type="protein sequence ID" value="G19453.1:cds"/>
    <property type="gene ID" value="G19453"/>
</dbReference>
<evidence type="ECO:0000256" key="1">
    <source>
        <dbReference type="SAM" id="Phobius"/>
    </source>
</evidence>
<keyword evidence="1" id="KW-0812">Transmembrane</keyword>
<accession>A0A8W8JHQ2</accession>
<feature type="transmembrane region" description="Helical" evidence="1">
    <location>
        <begin position="168"/>
        <end position="191"/>
    </location>
</feature>
<organism evidence="2 3">
    <name type="scientific">Magallana gigas</name>
    <name type="common">Pacific oyster</name>
    <name type="synonym">Crassostrea gigas</name>
    <dbReference type="NCBI Taxonomy" id="29159"/>
    <lineage>
        <taxon>Eukaryota</taxon>
        <taxon>Metazoa</taxon>
        <taxon>Spiralia</taxon>
        <taxon>Lophotrochozoa</taxon>
        <taxon>Mollusca</taxon>
        <taxon>Bivalvia</taxon>
        <taxon>Autobranchia</taxon>
        <taxon>Pteriomorphia</taxon>
        <taxon>Ostreida</taxon>
        <taxon>Ostreoidea</taxon>
        <taxon>Ostreidae</taxon>
        <taxon>Magallana</taxon>
    </lineage>
</organism>
<keyword evidence="1" id="KW-1133">Transmembrane helix</keyword>
<evidence type="ECO:0000313" key="3">
    <source>
        <dbReference type="Proteomes" id="UP000005408"/>
    </source>
</evidence>
<protein>
    <submittedName>
        <fullName evidence="2">Uncharacterized protein</fullName>
    </submittedName>
</protein>
<proteinExistence type="predicted"/>
<keyword evidence="3" id="KW-1185">Reference proteome</keyword>